<evidence type="ECO:0000256" key="2">
    <source>
        <dbReference type="ARBA" id="ARBA00023015"/>
    </source>
</evidence>
<evidence type="ECO:0000256" key="4">
    <source>
        <dbReference type="ARBA" id="ARBA00023125"/>
    </source>
</evidence>
<dbReference type="InterPro" id="IPR039425">
    <property type="entry name" value="RNA_pol_sigma-70-like"/>
</dbReference>
<gene>
    <name evidence="7" type="ordered locus">Clocel_0434</name>
</gene>
<dbReference type="GO" id="GO:0003677">
    <property type="term" value="F:DNA binding"/>
    <property type="evidence" value="ECO:0007669"/>
    <property type="project" value="UniProtKB-KW"/>
</dbReference>
<feature type="domain" description="HTH luxR-type" evidence="6">
    <location>
        <begin position="136"/>
        <end position="163"/>
    </location>
</feature>
<dbReference type="Pfam" id="PF08281">
    <property type="entry name" value="Sigma70_r4_2"/>
    <property type="match status" value="1"/>
</dbReference>
<dbReference type="InterPro" id="IPR007627">
    <property type="entry name" value="RNA_pol_sigma70_r2"/>
</dbReference>
<evidence type="ECO:0000313" key="7">
    <source>
        <dbReference type="EMBL" id="ADL50211.1"/>
    </source>
</evidence>
<evidence type="ECO:0000256" key="3">
    <source>
        <dbReference type="ARBA" id="ARBA00023082"/>
    </source>
</evidence>
<dbReference type="SUPFAM" id="SSF88659">
    <property type="entry name" value="Sigma3 and sigma4 domains of RNA polymerase sigma factors"/>
    <property type="match status" value="1"/>
</dbReference>
<dbReference type="InterPro" id="IPR013325">
    <property type="entry name" value="RNA_pol_sigma_r2"/>
</dbReference>
<proteinExistence type="inferred from homology"/>
<evidence type="ECO:0000256" key="1">
    <source>
        <dbReference type="ARBA" id="ARBA00010641"/>
    </source>
</evidence>
<dbReference type="Proteomes" id="UP000002730">
    <property type="component" value="Chromosome"/>
</dbReference>
<dbReference type="OrthoDB" id="9789355at2"/>
<keyword evidence="2" id="KW-0805">Transcription regulation</keyword>
<dbReference type="AlphaFoldDB" id="D9SQE4"/>
<evidence type="ECO:0000313" key="8">
    <source>
        <dbReference type="Proteomes" id="UP000002730"/>
    </source>
</evidence>
<dbReference type="STRING" id="573061.Clocel_0434"/>
<keyword evidence="4" id="KW-0238">DNA-binding</keyword>
<dbReference type="EMBL" id="CP002160">
    <property type="protein sequence ID" value="ADL50211.1"/>
    <property type="molecule type" value="Genomic_DNA"/>
</dbReference>
<dbReference type="eggNOG" id="COG1595">
    <property type="taxonomic scope" value="Bacteria"/>
</dbReference>
<dbReference type="InterPro" id="IPR013324">
    <property type="entry name" value="RNA_pol_sigma_r3/r4-like"/>
</dbReference>
<accession>D9SQE4</accession>
<name>D9SQE4_CLOC7</name>
<reference evidence="7 8" key="1">
    <citation type="submission" date="2010-08" db="EMBL/GenBank/DDBJ databases">
        <title>Complete sequence of Clostridium cellulovorans 743B.</title>
        <authorList>
            <consortium name="US DOE Joint Genome Institute"/>
            <person name="Lucas S."/>
            <person name="Copeland A."/>
            <person name="Lapidus A."/>
            <person name="Cheng J.-F."/>
            <person name="Bruce D."/>
            <person name="Goodwin L."/>
            <person name="Pitluck S."/>
            <person name="Chertkov O."/>
            <person name="Detter J.C."/>
            <person name="Han C."/>
            <person name="Tapia R."/>
            <person name="Land M."/>
            <person name="Hauser L."/>
            <person name="Chang Y.-J."/>
            <person name="Jeffries C."/>
            <person name="Kyrpides N."/>
            <person name="Ivanova N."/>
            <person name="Mikhailova N."/>
            <person name="Hemme C.L."/>
            <person name="Woyke T."/>
        </authorList>
    </citation>
    <scope>NUCLEOTIDE SEQUENCE [LARGE SCALE GENOMIC DNA]</scope>
    <source>
        <strain evidence="8">ATCC 35296 / DSM 3052 / OCM 3 / 743B</strain>
    </source>
</reference>
<dbReference type="InterPro" id="IPR000792">
    <property type="entry name" value="Tscrpt_reg_LuxR_C"/>
</dbReference>
<organism evidence="7 8">
    <name type="scientific">Clostridium cellulovorans (strain ATCC 35296 / DSM 3052 / OCM 3 / 743B)</name>
    <dbReference type="NCBI Taxonomy" id="573061"/>
    <lineage>
        <taxon>Bacteria</taxon>
        <taxon>Bacillati</taxon>
        <taxon>Bacillota</taxon>
        <taxon>Clostridia</taxon>
        <taxon>Eubacteriales</taxon>
        <taxon>Clostridiaceae</taxon>
        <taxon>Clostridium</taxon>
    </lineage>
</organism>
<evidence type="ECO:0000256" key="5">
    <source>
        <dbReference type="ARBA" id="ARBA00023163"/>
    </source>
</evidence>
<dbReference type="InterPro" id="IPR014284">
    <property type="entry name" value="RNA_pol_sigma-70_dom"/>
</dbReference>
<comment type="similarity">
    <text evidence="1">Belongs to the sigma-70 factor family. ECF subfamily.</text>
</comment>
<dbReference type="Gene3D" id="1.10.1740.10">
    <property type="match status" value="1"/>
</dbReference>
<dbReference type="RefSeq" id="WP_010075019.1">
    <property type="nucleotide sequence ID" value="NC_014393.1"/>
</dbReference>
<keyword evidence="3" id="KW-0731">Sigma factor</keyword>
<protein>
    <submittedName>
        <fullName evidence="7">RNA polymerase, sigma-24 subunit, ECF subfamily</fullName>
    </submittedName>
</protein>
<dbReference type="Gene3D" id="1.10.10.10">
    <property type="entry name" value="Winged helix-like DNA-binding domain superfamily/Winged helix DNA-binding domain"/>
    <property type="match status" value="1"/>
</dbReference>
<dbReference type="HOGENOM" id="CLU_047691_3_4_9"/>
<dbReference type="PANTHER" id="PTHR43133">
    <property type="entry name" value="RNA POLYMERASE ECF-TYPE SIGMA FACTO"/>
    <property type="match status" value="1"/>
</dbReference>
<keyword evidence="5" id="KW-0804">Transcription</keyword>
<dbReference type="PANTHER" id="PTHR43133:SF8">
    <property type="entry name" value="RNA POLYMERASE SIGMA FACTOR HI_1459-RELATED"/>
    <property type="match status" value="1"/>
</dbReference>
<keyword evidence="8" id="KW-1185">Reference proteome</keyword>
<dbReference type="Pfam" id="PF04542">
    <property type="entry name" value="Sigma70_r2"/>
    <property type="match status" value="1"/>
</dbReference>
<dbReference type="InterPro" id="IPR013249">
    <property type="entry name" value="RNA_pol_sigma70_r4_t2"/>
</dbReference>
<dbReference type="GO" id="GO:0016987">
    <property type="term" value="F:sigma factor activity"/>
    <property type="evidence" value="ECO:0007669"/>
    <property type="project" value="UniProtKB-KW"/>
</dbReference>
<dbReference type="PROSITE" id="PS00622">
    <property type="entry name" value="HTH_LUXR_1"/>
    <property type="match status" value="1"/>
</dbReference>
<dbReference type="KEGG" id="ccb:Clocel_0434"/>
<dbReference type="InterPro" id="IPR036388">
    <property type="entry name" value="WH-like_DNA-bd_sf"/>
</dbReference>
<sequence>MGVISYFKKKKDKQSLKNIYEEFYNPIYKKISYLTGDMHVAEDLTQEVFMKLYNSPPDHDNIAAWLNKVSTNISYNYIRDKKNHENKNEIIYEKEVSNIISIEEIAINNCEINLTRKVLNMLSPRDRMCLLLKFSGYKYSEIAETIKIDKNSVGTVISRAQAKFKENYLKAEEGVNRK</sequence>
<evidence type="ECO:0000259" key="6">
    <source>
        <dbReference type="PROSITE" id="PS00622"/>
    </source>
</evidence>
<dbReference type="NCBIfam" id="TIGR02937">
    <property type="entry name" value="sigma70-ECF"/>
    <property type="match status" value="1"/>
</dbReference>
<dbReference type="SUPFAM" id="SSF88946">
    <property type="entry name" value="Sigma2 domain of RNA polymerase sigma factors"/>
    <property type="match status" value="1"/>
</dbReference>
<dbReference type="GO" id="GO:0006352">
    <property type="term" value="P:DNA-templated transcription initiation"/>
    <property type="evidence" value="ECO:0007669"/>
    <property type="project" value="InterPro"/>
</dbReference>